<evidence type="ECO:0000256" key="1">
    <source>
        <dbReference type="ARBA" id="ARBA00004829"/>
    </source>
</evidence>
<evidence type="ECO:0000313" key="4">
    <source>
        <dbReference type="Proteomes" id="UP000241848"/>
    </source>
</evidence>
<gene>
    <name evidence="3" type="primary">hpnD</name>
    <name evidence="3" type="ORF">C7B45_10450</name>
</gene>
<keyword evidence="2" id="KW-0808">Transferase</keyword>
<dbReference type="InterPro" id="IPR008949">
    <property type="entry name" value="Isoprenoid_synthase_dom_sf"/>
</dbReference>
<proteinExistence type="predicted"/>
<dbReference type="SFLD" id="SFLDG01018">
    <property type="entry name" value="Squalene/Phytoene_Synthase_Lik"/>
    <property type="match status" value="1"/>
</dbReference>
<dbReference type="AlphaFoldDB" id="A0A2T2WH24"/>
<comment type="pathway">
    <text evidence="1">Carotenoid biosynthesis.</text>
</comment>
<dbReference type="SFLD" id="SFLDG01212">
    <property type="entry name" value="Phytoene_synthase_like"/>
    <property type="match status" value="1"/>
</dbReference>
<evidence type="ECO:0000313" key="3">
    <source>
        <dbReference type="EMBL" id="PSR21529.1"/>
    </source>
</evidence>
<dbReference type="CDD" id="cd00683">
    <property type="entry name" value="Trans_IPPS_HH"/>
    <property type="match status" value="1"/>
</dbReference>
<reference evidence="3 4" key="1">
    <citation type="journal article" date="2014" name="BMC Genomics">
        <title>Comparison of environmental and isolate Sulfobacillus genomes reveals diverse carbon, sulfur, nitrogen, and hydrogen metabolisms.</title>
        <authorList>
            <person name="Justice N.B."/>
            <person name="Norman A."/>
            <person name="Brown C.T."/>
            <person name="Singh A."/>
            <person name="Thomas B.C."/>
            <person name="Banfield J.F."/>
        </authorList>
    </citation>
    <scope>NUCLEOTIDE SEQUENCE [LARGE SCALE GENOMIC DNA]</scope>
    <source>
        <strain evidence="3">AMDSBA3</strain>
    </source>
</reference>
<evidence type="ECO:0000256" key="2">
    <source>
        <dbReference type="ARBA" id="ARBA00022679"/>
    </source>
</evidence>
<dbReference type="InterPro" id="IPR019845">
    <property type="entry name" value="Squalene/phytoene_synthase_CS"/>
</dbReference>
<organism evidence="3 4">
    <name type="scientific">Sulfobacillus acidophilus</name>
    <dbReference type="NCBI Taxonomy" id="53633"/>
    <lineage>
        <taxon>Bacteria</taxon>
        <taxon>Bacillati</taxon>
        <taxon>Bacillota</taxon>
        <taxon>Clostridia</taxon>
        <taxon>Eubacteriales</taxon>
        <taxon>Clostridiales Family XVII. Incertae Sedis</taxon>
        <taxon>Sulfobacillus</taxon>
    </lineage>
</organism>
<name>A0A2T2WH24_9FIRM</name>
<dbReference type="PROSITE" id="PS01045">
    <property type="entry name" value="SQUALEN_PHYTOEN_SYN_2"/>
    <property type="match status" value="1"/>
</dbReference>
<dbReference type="GO" id="GO:0004311">
    <property type="term" value="F:geranylgeranyl diphosphate synthase activity"/>
    <property type="evidence" value="ECO:0007669"/>
    <property type="project" value="InterPro"/>
</dbReference>
<comment type="caution">
    <text evidence="3">The sequence shown here is derived from an EMBL/GenBank/DDBJ whole genome shotgun (WGS) entry which is preliminary data.</text>
</comment>
<dbReference type="Gene3D" id="1.10.600.10">
    <property type="entry name" value="Farnesyl Diphosphate Synthase"/>
    <property type="match status" value="1"/>
</dbReference>
<dbReference type="InterPro" id="IPR033904">
    <property type="entry name" value="Trans_IPPS_HH"/>
</dbReference>
<dbReference type="InterPro" id="IPR044843">
    <property type="entry name" value="Trans_IPPS_bact-type"/>
</dbReference>
<dbReference type="SFLD" id="SFLDS00005">
    <property type="entry name" value="Isoprenoid_Synthase_Type_I"/>
    <property type="match status" value="1"/>
</dbReference>
<accession>A0A2T2WH24</accession>
<dbReference type="InterPro" id="IPR002060">
    <property type="entry name" value="Squ/phyt_synthse"/>
</dbReference>
<dbReference type="GO" id="GO:0016117">
    <property type="term" value="P:carotenoid biosynthetic process"/>
    <property type="evidence" value="ECO:0007669"/>
    <property type="project" value="InterPro"/>
</dbReference>
<dbReference type="GO" id="GO:0051996">
    <property type="term" value="F:squalene synthase [NAD(P)H] activity"/>
    <property type="evidence" value="ECO:0007669"/>
    <property type="project" value="InterPro"/>
</dbReference>
<dbReference type="Proteomes" id="UP000241848">
    <property type="component" value="Unassembled WGS sequence"/>
</dbReference>
<dbReference type="EMBL" id="PXYV01000032">
    <property type="protein sequence ID" value="PSR21529.1"/>
    <property type="molecule type" value="Genomic_DNA"/>
</dbReference>
<dbReference type="PANTHER" id="PTHR31480">
    <property type="entry name" value="BIFUNCTIONAL LYCOPENE CYCLASE/PHYTOENE SYNTHASE"/>
    <property type="match status" value="1"/>
</dbReference>
<dbReference type="NCBIfam" id="TIGR03465">
    <property type="entry name" value="HpnD"/>
    <property type="match status" value="1"/>
</dbReference>
<sequence length="285" mass="32210">MDRIADAYHVCSERVKHAGSSFYYGMRLLPTDKRLAIYAVYAWSRICDDAVDDYSGSEAQQHLSAAEMLYQAAYAEQWRQAAHPVSIALGDAIRRYHLSRDAFAALVAGMQMDLAPRLYQTFADLEQYCLKVAGAIGTLCVEVFGFTDDRARELAAKLGVALQLTNIIRDIKEDAQRGRCYLPLEDLDRHGVTANDILQAHSSPELIRLLTFEAQRAKRYYQEAVGLVDLVDADSVRCLKLLYGIYYLLLQKMEDMGFDVWSTRVQVSRREALKLMGGTFWQAIG</sequence>
<dbReference type="InterPro" id="IPR017828">
    <property type="entry name" value="SQ_synth_HpnD-like"/>
</dbReference>
<dbReference type="SUPFAM" id="SSF48576">
    <property type="entry name" value="Terpenoid synthases"/>
    <property type="match status" value="1"/>
</dbReference>
<dbReference type="PROSITE" id="PS01044">
    <property type="entry name" value="SQUALEN_PHYTOEN_SYN_1"/>
    <property type="match status" value="1"/>
</dbReference>
<protein>
    <submittedName>
        <fullName evidence="3">Squalene synthase HpnD</fullName>
    </submittedName>
</protein>
<dbReference type="Pfam" id="PF00494">
    <property type="entry name" value="SQS_PSY"/>
    <property type="match status" value="1"/>
</dbReference>